<dbReference type="Proteomes" id="UP001241110">
    <property type="component" value="Unassembled WGS sequence"/>
</dbReference>
<evidence type="ECO:0000256" key="1">
    <source>
        <dbReference type="SAM" id="Phobius"/>
    </source>
</evidence>
<sequence>MLHSITWPSYLITLLIIAVCYYLIIGIRFYSQESIQFFTERIKAKKLFASSSPTYANTVVRQDEASPPESTQMELSFADTSEDLFEQVGQLIHRLKDTIKEAATSNPDKVPLIDSLTDILEKYPHLKGTQFQLAISELIQNECEDLGFPTFSEDQIRRLWE</sequence>
<dbReference type="AlphaFoldDB" id="A0AAE3R132"/>
<comment type="caution">
    <text evidence="2">The sequence shown here is derived from an EMBL/GenBank/DDBJ whole genome shotgun (WGS) entry which is preliminary data.</text>
</comment>
<evidence type="ECO:0000313" key="3">
    <source>
        <dbReference type="Proteomes" id="UP001241110"/>
    </source>
</evidence>
<dbReference type="RefSeq" id="WP_313989991.1">
    <property type="nucleotide sequence ID" value="NZ_JASJOS010000040.1"/>
</dbReference>
<organism evidence="2 3">
    <name type="scientific">Xanthocytophaga flava</name>
    <dbReference type="NCBI Taxonomy" id="3048013"/>
    <lineage>
        <taxon>Bacteria</taxon>
        <taxon>Pseudomonadati</taxon>
        <taxon>Bacteroidota</taxon>
        <taxon>Cytophagia</taxon>
        <taxon>Cytophagales</taxon>
        <taxon>Rhodocytophagaceae</taxon>
        <taxon>Xanthocytophaga</taxon>
    </lineage>
</organism>
<proteinExistence type="predicted"/>
<gene>
    <name evidence="2" type="ORF">QNI16_38405</name>
</gene>
<keyword evidence="1" id="KW-1133">Transmembrane helix</keyword>
<accession>A0AAE3R132</accession>
<reference evidence="2" key="1">
    <citation type="submission" date="2023-05" db="EMBL/GenBank/DDBJ databases">
        <authorList>
            <person name="Zhang X."/>
        </authorList>
    </citation>
    <scope>NUCLEOTIDE SEQUENCE</scope>
    <source>
        <strain evidence="2">YF14B1</strain>
    </source>
</reference>
<keyword evidence="1" id="KW-0812">Transmembrane</keyword>
<name>A0AAE3R132_9BACT</name>
<protein>
    <submittedName>
        <fullName evidence="2">Uncharacterized protein</fullName>
    </submittedName>
</protein>
<keyword evidence="1" id="KW-0472">Membrane</keyword>
<feature type="transmembrane region" description="Helical" evidence="1">
    <location>
        <begin position="12"/>
        <end position="31"/>
    </location>
</feature>
<evidence type="ECO:0000313" key="2">
    <source>
        <dbReference type="EMBL" id="MDJ1486414.1"/>
    </source>
</evidence>
<dbReference type="EMBL" id="JASJOS010000040">
    <property type="protein sequence ID" value="MDJ1486414.1"/>
    <property type="molecule type" value="Genomic_DNA"/>
</dbReference>